<keyword evidence="1" id="KW-0732">Signal</keyword>
<dbReference type="PANTHER" id="PTHR35567">
    <property type="entry name" value="MALATE DEHYDROGENASE (AFU_ORTHOLOGUE AFUA_2G13800)"/>
    <property type="match status" value="1"/>
</dbReference>
<dbReference type="InterPro" id="IPR021851">
    <property type="entry name" value="DUF3455"/>
</dbReference>
<feature type="chain" id="PRO_5041951077" description="Malate dehydrogenase" evidence="1">
    <location>
        <begin position="21"/>
        <end position="239"/>
    </location>
</feature>
<organism evidence="2 3">
    <name type="scientific">Drechslerella dactyloides</name>
    <name type="common">Nematode-trapping fungus</name>
    <name type="synonym">Arthrobotrys dactyloides</name>
    <dbReference type="NCBI Taxonomy" id="74499"/>
    <lineage>
        <taxon>Eukaryota</taxon>
        <taxon>Fungi</taxon>
        <taxon>Dikarya</taxon>
        <taxon>Ascomycota</taxon>
        <taxon>Pezizomycotina</taxon>
        <taxon>Orbiliomycetes</taxon>
        <taxon>Orbiliales</taxon>
        <taxon>Orbiliaceae</taxon>
        <taxon>Drechslerella</taxon>
    </lineage>
</organism>
<dbReference type="PANTHER" id="PTHR35567:SF1">
    <property type="entry name" value="CONSERVED FUNGAL PROTEIN (AFU_ORTHOLOGUE AFUA_1G14230)"/>
    <property type="match status" value="1"/>
</dbReference>
<comment type="caution">
    <text evidence="2">The sequence shown here is derived from an EMBL/GenBank/DDBJ whole genome shotgun (WGS) entry which is preliminary data.</text>
</comment>
<keyword evidence="3" id="KW-1185">Reference proteome</keyword>
<dbReference type="Proteomes" id="UP001221413">
    <property type="component" value="Unassembled WGS sequence"/>
</dbReference>
<dbReference type="Pfam" id="PF11937">
    <property type="entry name" value="DUF3455"/>
    <property type="match status" value="1"/>
</dbReference>
<reference evidence="2" key="1">
    <citation type="submission" date="2023-01" db="EMBL/GenBank/DDBJ databases">
        <title>The chitinases involved in constricting ring structure development in the nematode-trapping fungus Drechslerella dactyloides.</title>
        <authorList>
            <person name="Wang R."/>
            <person name="Zhang L."/>
            <person name="Tang P."/>
            <person name="Li S."/>
            <person name="Liang L."/>
        </authorList>
    </citation>
    <scope>NUCLEOTIDE SEQUENCE</scope>
    <source>
        <strain evidence="2">YMF1.00031</strain>
    </source>
</reference>
<accession>A0AAD6NL73</accession>
<protein>
    <recommendedName>
        <fullName evidence="4">Malate dehydrogenase</fullName>
    </recommendedName>
</protein>
<evidence type="ECO:0000313" key="2">
    <source>
        <dbReference type="EMBL" id="KAJ6260813.1"/>
    </source>
</evidence>
<evidence type="ECO:0000313" key="3">
    <source>
        <dbReference type="Proteomes" id="UP001221413"/>
    </source>
</evidence>
<gene>
    <name evidence="2" type="ORF">Dda_5044</name>
</gene>
<dbReference type="EMBL" id="JAQGDS010000005">
    <property type="protein sequence ID" value="KAJ6260813.1"/>
    <property type="molecule type" value="Genomic_DNA"/>
</dbReference>
<sequence>MRSLLSVVSALLAASTVVVASPSPLGKYINCDCSGITIPSELLIDYKNASNTLAPPAADERLMRVALGIGSQNYSCADGKPVANGALAQLFDISCLLTSSPELGNYFSPVALHTSPSFQSTLVKMFANFLSTQYSCGVHYFKGNFATPYFEFTDRKSKFCGSAAGKISASQNSDMGKAPYNFGAVPSLRLAANADMGSTYSTVYRLHTAGGQPPATCDWTGQKQIPYTAQYYFYEKKGV</sequence>
<dbReference type="AlphaFoldDB" id="A0AAD6NL73"/>
<name>A0AAD6NL73_DREDA</name>
<feature type="signal peptide" evidence="1">
    <location>
        <begin position="1"/>
        <end position="20"/>
    </location>
</feature>
<proteinExistence type="predicted"/>
<evidence type="ECO:0000256" key="1">
    <source>
        <dbReference type="SAM" id="SignalP"/>
    </source>
</evidence>
<evidence type="ECO:0008006" key="4">
    <source>
        <dbReference type="Google" id="ProtNLM"/>
    </source>
</evidence>